<gene>
    <name evidence="2" type="ORF">EKPV-NSW-ORF066</name>
</gene>
<dbReference type="Proteomes" id="UP000318014">
    <property type="component" value="Genome"/>
</dbReference>
<reference evidence="2" key="3">
    <citation type="submission" date="2018-08" db="EMBL/GenBank/DDBJ databases">
        <authorList>
            <person name="Ferrada E.E."/>
            <person name="Latorre B.A."/>
        </authorList>
    </citation>
    <scope>NUCLEOTIDE SEQUENCE</scope>
    <source>
        <strain evidence="2">NSW</strain>
    </source>
</reference>
<dbReference type="Proteomes" id="UP000318205">
    <property type="component" value="Segment"/>
</dbReference>
<dbReference type="EMBL" id="MF661791">
    <property type="protein sequence ID" value="ATX75056.1"/>
    <property type="molecule type" value="Genomic_DNA"/>
</dbReference>
<proteinExistence type="predicted"/>
<reference evidence="2 3" key="1">
    <citation type="journal article" date="2017" name="Sci. Rep.">
        <title>Molecular and microscopic characterization of a novel Eastern grey kangaroopox virus genome directly from a clinical sample.</title>
        <authorList>
            <person name="Sarker S."/>
            <person name="Roberts H.K."/>
            <person name="Tidd N."/>
            <person name="Ault S."/>
            <person name="Ladmore G."/>
            <person name="Peters A."/>
            <person name="Forwood J.K."/>
            <person name="Helbig K."/>
            <person name="Raidal S.R."/>
        </authorList>
    </citation>
    <scope>NUCLEOTIDE SEQUENCE [LARGE SCALE GENOMIC DNA]</scope>
    <source>
        <strain evidence="2 3">NSW</strain>
    </source>
</reference>
<accession>A0A2C9DT16</accession>
<evidence type="ECO:0000313" key="1">
    <source>
        <dbReference type="EMBL" id="ATI21149.1"/>
    </source>
</evidence>
<reference evidence="1 4" key="2">
    <citation type="journal article" date="2017" name="Virus Res.">
        <title>Complete genomic characterisation of two novel poxviruses (WKPV and EKPV) from western and eastern grey kangaroos.</title>
        <authorList>
            <person name="Bennett M."/>
            <person name="Tu S.L."/>
            <person name="Upton C."/>
            <person name="McArtor C."/>
            <person name="Gillett A."/>
            <person name="Laird T."/>
            <person name="O'Dea M."/>
        </authorList>
    </citation>
    <scope>NUCLEOTIDE SEQUENCE [LARGE SCALE GENOMIC DNA]</scope>
    <source>
        <strain evidence="1">Sunshine Coast</strain>
    </source>
</reference>
<evidence type="ECO:0000313" key="3">
    <source>
        <dbReference type="Proteomes" id="UP000318014"/>
    </source>
</evidence>
<dbReference type="EMBL" id="MF467281">
    <property type="protein sequence ID" value="ATI21149.1"/>
    <property type="molecule type" value="Genomic_DNA"/>
</dbReference>
<name>A0A2C9DT16_9POXV</name>
<dbReference type="InterPro" id="IPR021155">
    <property type="entry name" value="Poxvirus_E2/O1"/>
</dbReference>
<protein>
    <submittedName>
        <fullName evidence="1">Uncharacterized protein</fullName>
    </submittedName>
</protein>
<sequence>MEHLSGKLSFAFQNYANEDFHVRYLPVEDVTELLFAGVLGKNCLEDMEPRRLKEVYRSMLRKSLTCIEYFEPEMVDAYDLVSLVAKTTAAHRKIMRYLDYHYCSVVSLLDVDILVRLLRYRLEHSDSLVREMLAYRNFYTAVLEKLTAIDYDITALGRVDPGIIMRICASKFVPAEIMEPALDTMPEAEIYQVYRLQMVPPDLLIKLFQERRIVPYNVGMTLVRSSPALEEVVREYMRRPTIDFGNFLTAATLTDKHVVRTILDNLCCHVSKDAIRLSLLSSMTLDAIIDRVGIRAFVYVAIDEELFEHRHSINTICRTLSIADIKFMLDHYDVYFGKLNLQRVLLKHSDCEELWRHNPNAILEALDFEEHTESMYLSSIVYGKVLFYNYKFITSEMLENMVRFKKFSWPTVSHLIEPEELIRFRDFFQLGDVCYPDNARLFECRRLAEIYVSKFHRHPMFLFLVTHAPLSAQIRRDMIGMTPEVAGSVLGGLLRKLAYSWEPAQPKPGTVSMEYVTVPDHTQIDRVAQTVALEDGLVLSFKPTIRNTMYVVNIGRDDNSTVLLYHRFEDCALVVADRNPFSGSRGCTIAMRFRRVDSNSHRRDLIIYLVHDLLTLARYGLFYRMLESTKLESLDFENLTAHPFLEATAHPLEADLGSYLTLEDALLSYGMPYHCVNHYILRAHIYAKHLLQYYFFAIKNFYEHGTTHHDLSKFLKSLARLFVDDLSEYHSSLLSETAVELMTFFEGQETPLSSCTRAANLLLVRYMETLVS</sequence>
<keyword evidence="4" id="KW-1185">Reference proteome</keyword>
<organism evidence="1 4">
    <name type="scientific">Eastern grey kangaroopox virus</name>
    <dbReference type="NCBI Taxonomy" id="2042482"/>
    <lineage>
        <taxon>Viruses</taxon>
        <taxon>Varidnaviria</taxon>
        <taxon>Bamfordvirae</taxon>
        <taxon>Nucleocytoviricota</taxon>
        <taxon>Pokkesviricetes</taxon>
        <taxon>Chitovirales</taxon>
        <taxon>Poxviridae</taxon>
        <taxon>Chordopoxvirinae</taxon>
        <taxon>Macropopoxvirus</taxon>
        <taxon>Macropopoxvirus mgiganteuspox</taxon>
        <taxon>Eastern kangaroopox virus</taxon>
    </lineage>
</organism>
<dbReference type="Pfam" id="PF04497">
    <property type="entry name" value="Pox_E2-like"/>
    <property type="match status" value="1"/>
</dbReference>
<evidence type="ECO:0000313" key="2">
    <source>
        <dbReference type="EMBL" id="ATX75056.1"/>
    </source>
</evidence>
<evidence type="ECO:0000313" key="4">
    <source>
        <dbReference type="Proteomes" id="UP000318205"/>
    </source>
</evidence>